<name>A0ABU5ATA4_9HYPH</name>
<gene>
    <name evidence="1" type="ORF">RFM23_23020</name>
</gene>
<accession>A0ABU5ATA4</accession>
<evidence type="ECO:0000313" key="1">
    <source>
        <dbReference type="EMBL" id="MDX8540498.1"/>
    </source>
</evidence>
<dbReference type="RefSeq" id="WP_127310585.1">
    <property type="nucleotide sequence ID" value="NZ_JAVIIP010000014.1"/>
</dbReference>
<proteinExistence type="predicted"/>
<protein>
    <recommendedName>
        <fullName evidence="3">DUF5666 domain-containing protein</fullName>
    </recommendedName>
</protein>
<sequence length="106" mass="11655">MTTRRPARGVGVGDEVAIHATVLRRIDEERVSVSIPTYGHPHSIADRTARNGQNIELIGEVTRIDEQAGKVTVNLRPVVTVDLDQVKLVTGYEPPRPPVARNDKPD</sequence>
<evidence type="ECO:0000313" key="2">
    <source>
        <dbReference type="Proteomes" id="UP001276564"/>
    </source>
</evidence>
<keyword evidence="2" id="KW-1185">Reference proteome</keyword>
<evidence type="ECO:0008006" key="3">
    <source>
        <dbReference type="Google" id="ProtNLM"/>
    </source>
</evidence>
<reference evidence="1 2" key="1">
    <citation type="submission" date="2023-08" db="EMBL/GenBank/DDBJ databases">
        <title>Implementing the SeqCode for naming new Mesorhizobium species isolated from Vachellia karroo root nodules.</title>
        <authorList>
            <person name="Van Lill M."/>
        </authorList>
    </citation>
    <scope>NUCLEOTIDE SEQUENCE [LARGE SCALE GENOMIC DNA]</scope>
    <source>
        <strain evidence="1 2">VK4B</strain>
    </source>
</reference>
<dbReference type="EMBL" id="JAVIIP010000014">
    <property type="protein sequence ID" value="MDX8540498.1"/>
    <property type="molecule type" value="Genomic_DNA"/>
</dbReference>
<dbReference type="Proteomes" id="UP001276564">
    <property type="component" value="Unassembled WGS sequence"/>
</dbReference>
<organism evidence="1 2">
    <name type="scientific">Mesorhizobium abyssinicae</name>
    <dbReference type="NCBI Taxonomy" id="1209958"/>
    <lineage>
        <taxon>Bacteria</taxon>
        <taxon>Pseudomonadati</taxon>
        <taxon>Pseudomonadota</taxon>
        <taxon>Alphaproteobacteria</taxon>
        <taxon>Hyphomicrobiales</taxon>
        <taxon>Phyllobacteriaceae</taxon>
        <taxon>Mesorhizobium</taxon>
    </lineage>
</organism>
<comment type="caution">
    <text evidence="1">The sequence shown here is derived from an EMBL/GenBank/DDBJ whole genome shotgun (WGS) entry which is preliminary data.</text>
</comment>